<dbReference type="EMBL" id="CP111014">
    <property type="protein sequence ID" value="WAR00958.1"/>
    <property type="molecule type" value="Genomic_DNA"/>
</dbReference>
<dbReference type="Pfam" id="PF00017">
    <property type="entry name" value="SH2"/>
    <property type="match status" value="1"/>
</dbReference>
<keyword evidence="1" id="KW-0727">SH2 domain</keyword>
<feature type="compositionally biased region" description="Basic and acidic residues" evidence="2">
    <location>
        <begin position="536"/>
        <end position="552"/>
    </location>
</feature>
<feature type="compositionally biased region" description="Polar residues" evidence="2">
    <location>
        <begin position="309"/>
        <end position="332"/>
    </location>
</feature>
<evidence type="ECO:0000256" key="1">
    <source>
        <dbReference type="PROSITE-ProRule" id="PRU00191"/>
    </source>
</evidence>
<dbReference type="SUPFAM" id="SSF55550">
    <property type="entry name" value="SH2 domain"/>
    <property type="match status" value="1"/>
</dbReference>
<feature type="domain" description="SH2" evidence="3">
    <location>
        <begin position="67"/>
        <end position="155"/>
    </location>
</feature>
<feature type="compositionally biased region" description="Polar residues" evidence="2">
    <location>
        <begin position="367"/>
        <end position="378"/>
    </location>
</feature>
<evidence type="ECO:0000256" key="2">
    <source>
        <dbReference type="SAM" id="MobiDB-lite"/>
    </source>
</evidence>
<feature type="compositionally biased region" description="Polar residues" evidence="2">
    <location>
        <begin position="510"/>
        <end position="524"/>
    </location>
</feature>
<protein>
    <recommendedName>
        <fullName evidence="3">SH2 domain-containing protein</fullName>
    </recommendedName>
</protein>
<dbReference type="InterPro" id="IPR036860">
    <property type="entry name" value="SH2_dom_sf"/>
</dbReference>
<evidence type="ECO:0000259" key="3">
    <source>
        <dbReference type="PROSITE" id="PS50001"/>
    </source>
</evidence>
<evidence type="ECO:0000313" key="4">
    <source>
        <dbReference type="EMBL" id="WAR00958.1"/>
    </source>
</evidence>
<dbReference type="InterPro" id="IPR000980">
    <property type="entry name" value="SH2"/>
</dbReference>
<feature type="region of interest" description="Disordered" evidence="2">
    <location>
        <begin position="423"/>
        <end position="474"/>
    </location>
</feature>
<gene>
    <name evidence="4" type="ORF">MAR_025330</name>
</gene>
<dbReference type="PROSITE" id="PS50001">
    <property type="entry name" value="SH2"/>
    <property type="match status" value="1"/>
</dbReference>
<feature type="region of interest" description="Disordered" evidence="2">
    <location>
        <begin position="505"/>
        <end position="573"/>
    </location>
</feature>
<feature type="region of interest" description="Disordered" evidence="2">
    <location>
        <begin position="175"/>
        <end position="378"/>
    </location>
</feature>
<evidence type="ECO:0000313" key="5">
    <source>
        <dbReference type="Proteomes" id="UP001164746"/>
    </source>
</evidence>
<organism evidence="4 5">
    <name type="scientific">Mya arenaria</name>
    <name type="common">Soft-shell clam</name>
    <dbReference type="NCBI Taxonomy" id="6604"/>
    <lineage>
        <taxon>Eukaryota</taxon>
        <taxon>Metazoa</taxon>
        <taxon>Spiralia</taxon>
        <taxon>Lophotrochozoa</taxon>
        <taxon>Mollusca</taxon>
        <taxon>Bivalvia</taxon>
        <taxon>Autobranchia</taxon>
        <taxon>Heteroconchia</taxon>
        <taxon>Euheterodonta</taxon>
        <taxon>Imparidentia</taxon>
        <taxon>Neoheterodontei</taxon>
        <taxon>Myida</taxon>
        <taxon>Myoidea</taxon>
        <taxon>Myidae</taxon>
        <taxon>Mya</taxon>
    </lineage>
</organism>
<reference evidence="4" key="1">
    <citation type="submission" date="2022-11" db="EMBL/GenBank/DDBJ databases">
        <title>Centuries of genome instability and evolution in soft-shell clam transmissible cancer (bioRxiv).</title>
        <authorList>
            <person name="Hart S.F.M."/>
            <person name="Yonemitsu M.A."/>
            <person name="Giersch R.M."/>
            <person name="Beal B.F."/>
            <person name="Arriagada G."/>
            <person name="Davis B.W."/>
            <person name="Ostrander E.A."/>
            <person name="Goff S.P."/>
            <person name="Metzger M.J."/>
        </authorList>
    </citation>
    <scope>NUCLEOTIDE SEQUENCE</scope>
    <source>
        <strain evidence="4">MELC-2E11</strain>
        <tissue evidence="4">Siphon/mantle</tissue>
    </source>
</reference>
<sequence length="573" mass="63204">MGLRRDPGRHTEADMYYSENKSIDDLKFWTVRLPRYQNGTRTYRYRGQYQVHRFNADDFGDQTPPSWFITRCSRAMAETVLRAAERLGYGNTLMRESTTHMSNGSYVISKLVREQTDVQFDHYEVIRVAGGYKIKVENEHEPMTCLTEVMHYFQRKCGLDTELLTTNDRRQLQVEAQGEPSFVDRFTPQEPEPDYDDPGPGSPSWGKDNSSRRPPVEGGGSGGRCVPPPMPHMQRPLSAPGYANQEMEREVKEAQTLPVAPPPPRDPIAKGGPQASAAPHTPGSLRPSSLMSTKLFSGPASPRDDKPSQLEQSLANVTLRKTGNKPTLSASPQQQQQQQQAYRLNVSKSVHSAIKSPDSPNKFPVGGNSQTKVSSTNVPLNQKVTNVCAPSVPTVSCITDNGASGVDGRASGGVGTLLKRFEVLGNPQSPGGEKPVVKKEKKVQFQHQEKSSVDIPMTGSVGRLGERRKSEPPLFAQNIKQKFEGLNPEFKSRLENMIGGAHTVAAPHTSRPSIKSLTASSGTASPVRPLPPTPHDVPHDHIYEALPDHDIPPDEVTYYNDSGHAYKRKSTKK</sequence>
<name>A0ABY7DT95_MYAAR</name>
<proteinExistence type="predicted"/>
<feature type="compositionally biased region" description="Polar residues" evidence="2">
    <location>
        <begin position="286"/>
        <end position="295"/>
    </location>
</feature>
<dbReference type="Gene3D" id="3.30.505.10">
    <property type="entry name" value="SH2 domain"/>
    <property type="match status" value="1"/>
</dbReference>
<dbReference type="Proteomes" id="UP001164746">
    <property type="component" value="Chromosome 3"/>
</dbReference>
<accession>A0ABY7DT95</accession>
<keyword evidence="5" id="KW-1185">Reference proteome</keyword>